<dbReference type="InterPro" id="IPR050093">
    <property type="entry name" value="ABC_SmlMolc_Importer"/>
</dbReference>
<dbReference type="PROSITE" id="PS00211">
    <property type="entry name" value="ABC_TRANSPORTER_1"/>
    <property type="match status" value="1"/>
</dbReference>
<dbReference type="EMBL" id="LTDM01000018">
    <property type="protein sequence ID" value="OLS02768.1"/>
    <property type="molecule type" value="Genomic_DNA"/>
</dbReference>
<dbReference type="InterPro" id="IPR027417">
    <property type="entry name" value="P-loop_NTPase"/>
</dbReference>
<dbReference type="GO" id="GO:0015418">
    <property type="term" value="F:ABC-type quaternary ammonium compound transporting activity"/>
    <property type="evidence" value="ECO:0007669"/>
    <property type="project" value="UniProtKB-EC"/>
</dbReference>
<evidence type="ECO:0000256" key="8">
    <source>
        <dbReference type="ARBA" id="ARBA00023136"/>
    </source>
</evidence>
<dbReference type="InterPro" id="IPR008995">
    <property type="entry name" value="Mo/tungstate-bd_C_term_dom"/>
</dbReference>
<accession>A0A1U7M6E9</accession>
<evidence type="ECO:0000256" key="5">
    <source>
        <dbReference type="ARBA" id="ARBA00022840"/>
    </source>
</evidence>
<dbReference type="EC" id="7.6.2.9" evidence="9"/>
<dbReference type="RefSeq" id="WP_075726209.1">
    <property type="nucleotide sequence ID" value="NZ_LTDM01000018.1"/>
</dbReference>
<dbReference type="InterPro" id="IPR003439">
    <property type="entry name" value="ABC_transporter-like_ATP-bd"/>
</dbReference>
<dbReference type="GO" id="GO:0015408">
    <property type="term" value="F:ABC-type ferric iron transporter activity"/>
    <property type="evidence" value="ECO:0007669"/>
    <property type="project" value="InterPro"/>
</dbReference>
<dbReference type="Pfam" id="PF00005">
    <property type="entry name" value="ABC_tran"/>
    <property type="match status" value="1"/>
</dbReference>
<dbReference type="SMART" id="SM00382">
    <property type="entry name" value="AAA"/>
    <property type="match status" value="1"/>
</dbReference>
<name>A0A1U7M6E9_TISCR</name>
<keyword evidence="6" id="KW-0408">Iron</keyword>
<evidence type="ECO:0000256" key="7">
    <source>
        <dbReference type="ARBA" id="ARBA00023065"/>
    </source>
</evidence>
<dbReference type="FunFam" id="3.40.50.300:FF:000425">
    <property type="entry name" value="Probable ABC transporter, ATP-binding subunit"/>
    <property type="match status" value="1"/>
</dbReference>
<comment type="caution">
    <text evidence="11">The sequence shown here is derived from an EMBL/GenBank/DDBJ whole genome shotgun (WGS) entry which is preliminary data.</text>
</comment>
<evidence type="ECO:0000313" key="11">
    <source>
        <dbReference type="EMBL" id="OLS02768.1"/>
    </source>
</evidence>
<dbReference type="CDD" id="cd03259">
    <property type="entry name" value="ABC_Carb_Solutes_like"/>
    <property type="match status" value="1"/>
</dbReference>
<evidence type="ECO:0000256" key="3">
    <source>
        <dbReference type="ARBA" id="ARBA00022496"/>
    </source>
</evidence>
<feature type="domain" description="ABC transporter" evidence="10">
    <location>
        <begin position="3"/>
        <end position="233"/>
    </location>
</feature>
<evidence type="ECO:0000256" key="4">
    <source>
        <dbReference type="ARBA" id="ARBA00022741"/>
    </source>
</evidence>
<dbReference type="InterPro" id="IPR003593">
    <property type="entry name" value="AAA+_ATPase"/>
</dbReference>
<dbReference type="InterPro" id="IPR015853">
    <property type="entry name" value="ABC_transpr_FbpC"/>
</dbReference>
<keyword evidence="4" id="KW-0547">Nucleotide-binding</keyword>
<evidence type="ECO:0000256" key="2">
    <source>
        <dbReference type="ARBA" id="ARBA00022475"/>
    </source>
</evidence>
<protein>
    <recommendedName>
        <fullName evidence="9">ABC-type quaternary amine transporter</fullName>
        <ecNumber evidence="9">7.6.2.9</ecNumber>
    </recommendedName>
</protein>
<keyword evidence="7" id="KW-0406">Ion transport</keyword>
<reference evidence="11 12" key="1">
    <citation type="submission" date="2016-02" db="EMBL/GenBank/DDBJ databases">
        <title>Genome sequence of Tissierella creatinophila DSM 6911.</title>
        <authorList>
            <person name="Poehlein A."/>
            <person name="Daniel R."/>
        </authorList>
    </citation>
    <scope>NUCLEOTIDE SEQUENCE [LARGE SCALE GENOMIC DNA]</scope>
    <source>
        <strain evidence="11 12">DSM 6911</strain>
    </source>
</reference>
<keyword evidence="5 11" id="KW-0067">ATP-binding</keyword>
<dbReference type="OrthoDB" id="9802264at2"/>
<keyword evidence="11" id="KW-0378">Hydrolase</keyword>
<evidence type="ECO:0000259" key="10">
    <source>
        <dbReference type="PROSITE" id="PS50893"/>
    </source>
</evidence>
<dbReference type="PANTHER" id="PTHR42781">
    <property type="entry name" value="SPERMIDINE/PUTRESCINE IMPORT ATP-BINDING PROTEIN POTA"/>
    <property type="match status" value="1"/>
</dbReference>
<evidence type="ECO:0000256" key="1">
    <source>
        <dbReference type="ARBA" id="ARBA00022448"/>
    </source>
</evidence>
<gene>
    <name evidence="11" type="primary">potA_3</name>
    <name evidence="11" type="ORF">TICRE_12530</name>
</gene>
<keyword evidence="8" id="KW-0472">Membrane</keyword>
<proteinExistence type="predicted"/>
<dbReference type="PANTHER" id="PTHR42781:SF4">
    <property type="entry name" value="SPERMIDINE_PUTRESCINE IMPORT ATP-BINDING PROTEIN POTA"/>
    <property type="match status" value="1"/>
</dbReference>
<evidence type="ECO:0000256" key="9">
    <source>
        <dbReference type="ARBA" id="ARBA00066388"/>
    </source>
</evidence>
<organism evidence="11 12">
    <name type="scientific">Tissierella creatinophila DSM 6911</name>
    <dbReference type="NCBI Taxonomy" id="1123403"/>
    <lineage>
        <taxon>Bacteria</taxon>
        <taxon>Bacillati</taxon>
        <taxon>Bacillota</taxon>
        <taxon>Tissierellia</taxon>
        <taxon>Tissierellales</taxon>
        <taxon>Tissierellaceae</taxon>
        <taxon>Tissierella</taxon>
    </lineage>
</organism>
<keyword evidence="12" id="KW-1185">Reference proteome</keyword>
<dbReference type="InterPro" id="IPR017871">
    <property type="entry name" value="ABC_transporter-like_CS"/>
</dbReference>
<evidence type="ECO:0000256" key="6">
    <source>
        <dbReference type="ARBA" id="ARBA00023004"/>
    </source>
</evidence>
<dbReference type="Proteomes" id="UP000186112">
    <property type="component" value="Unassembled WGS sequence"/>
</dbReference>
<dbReference type="GO" id="GO:0016887">
    <property type="term" value="F:ATP hydrolysis activity"/>
    <property type="evidence" value="ECO:0007669"/>
    <property type="project" value="InterPro"/>
</dbReference>
<dbReference type="SUPFAM" id="SSF52540">
    <property type="entry name" value="P-loop containing nucleoside triphosphate hydrolases"/>
    <property type="match status" value="1"/>
</dbReference>
<dbReference type="Gene3D" id="3.40.50.300">
    <property type="entry name" value="P-loop containing nucleotide triphosphate hydrolases"/>
    <property type="match status" value="1"/>
</dbReference>
<dbReference type="AlphaFoldDB" id="A0A1U7M6E9"/>
<keyword evidence="3" id="KW-0410">Iron transport</keyword>
<dbReference type="SUPFAM" id="SSF50331">
    <property type="entry name" value="MOP-like"/>
    <property type="match status" value="1"/>
</dbReference>
<evidence type="ECO:0000313" key="12">
    <source>
        <dbReference type="Proteomes" id="UP000186112"/>
    </source>
</evidence>
<sequence length="338" mass="38298">MELELKNISVTLSKKDILKSINLKVNDGEFISLLGASGCGKSTLLKTIAGIIYQNEGSIILNGKVANKIPTHKRKTVIVFQDFRLFPNMTVLENISFPLKMMGVNRVKRKEKALELLKKVKLEGYEGRGIEKISGGQMQRVALARALAANPSVLLLDEPFSSLDINLRKEMRELVLDLQREYKITTILVTHDQEEALTMSERIAFMNNGNIIQYSTPEVIFKNPVNTIVADYFSKGIYIDGEIMDNKFTSTLFNFDIDKYHGKYKCLIRPLAVEVSKSSNGEFKVIEKVYQGDNYLIKLVNDKGLKLESILSDSIEIDKGDRVDVKLNKERLIFIPRE</sequence>
<keyword evidence="1" id="KW-0813">Transport</keyword>
<dbReference type="PROSITE" id="PS50893">
    <property type="entry name" value="ABC_TRANSPORTER_2"/>
    <property type="match status" value="1"/>
</dbReference>
<dbReference type="GO" id="GO:0016020">
    <property type="term" value="C:membrane"/>
    <property type="evidence" value="ECO:0007669"/>
    <property type="project" value="InterPro"/>
</dbReference>
<dbReference type="GO" id="GO:0005524">
    <property type="term" value="F:ATP binding"/>
    <property type="evidence" value="ECO:0007669"/>
    <property type="project" value="UniProtKB-KW"/>
</dbReference>
<keyword evidence="2" id="KW-1003">Cell membrane</keyword>